<name>A0A0A2N4S1_9FLAO</name>
<accession>A0A0A2N4S1</accession>
<dbReference type="Proteomes" id="UP000030149">
    <property type="component" value="Unassembled WGS sequence"/>
</dbReference>
<reference evidence="1 2" key="2">
    <citation type="journal article" date="2015" name="Stand. Genomic Sci.">
        <title>High quality draft genomic sequence of Flavobacterium enshiense DK69(T) and comparison among Flavobacterium genomes.</title>
        <authorList>
            <person name="Zeng Z."/>
            <person name="Chen C."/>
            <person name="Du H."/>
            <person name="Wang G."/>
            <person name="Li M."/>
        </authorList>
    </citation>
    <scope>NUCLEOTIDE SEQUENCE [LARGE SCALE GENOMIC DNA]</scope>
    <source>
        <strain evidence="1 2">DK69</strain>
    </source>
</reference>
<dbReference type="AlphaFoldDB" id="A0A0A2N4S1"/>
<dbReference type="STRING" id="1107311.Q767_11575"/>
<comment type="caution">
    <text evidence="1">The sequence shown here is derived from an EMBL/GenBank/DDBJ whole genome shotgun (WGS) entry which is preliminary data.</text>
</comment>
<evidence type="ECO:0000313" key="2">
    <source>
        <dbReference type="Proteomes" id="UP000030149"/>
    </source>
</evidence>
<keyword evidence="2" id="KW-1185">Reference proteome</keyword>
<proteinExistence type="predicted"/>
<evidence type="ECO:0000313" key="1">
    <source>
        <dbReference type="EMBL" id="KGO95435.1"/>
    </source>
</evidence>
<dbReference type="EMBL" id="JRLZ01000010">
    <property type="protein sequence ID" value="KGO95435.1"/>
    <property type="molecule type" value="Genomic_DNA"/>
</dbReference>
<organism evidence="1 2">
    <name type="scientific">Flavobacterium enshiense DK69</name>
    <dbReference type="NCBI Taxonomy" id="1107311"/>
    <lineage>
        <taxon>Bacteria</taxon>
        <taxon>Pseudomonadati</taxon>
        <taxon>Bacteroidota</taxon>
        <taxon>Flavobacteriia</taxon>
        <taxon>Flavobacteriales</taxon>
        <taxon>Flavobacteriaceae</taxon>
        <taxon>Flavobacterium</taxon>
    </lineage>
</organism>
<gene>
    <name evidence="1" type="ORF">Q767_11575</name>
</gene>
<sequence>MKNFSGNLNMIFLKTITDTYGVTEADTFEGAYSRFDSRTVIGQIMKKRNSVFQLVDNFLGNSLSSSPGDTGIYMSFKFVRSKRRGK</sequence>
<dbReference type="PATRIC" id="fig|1107311.5.peg.844"/>
<reference evidence="2" key="1">
    <citation type="submission" date="2013-09" db="EMBL/GenBank/DDBJ databases">
        <authorList>
            <person name="Zeng Z."/>
            <person name="Chen C."/>
        </authorList>
    </citation>
    <scope>NUCLEOTIDE SEQUENCE [LARGE SCALE GENOMIC DNA]</scope>
    <source>
        <strain evidence="2">DK69</strain>
    </source>
</reference>
<protein>
    <submittedName>
        <fullName evidence="1">Uncharacterized protein</fullName>
    </submittedName>
</protein>